<protein>
    <recommendedName>
        <fullName evidence="7">gibberellin 2beta-dioxygenase</fullName>
        <ecNumber evidence="7">1.14.11.13</ecNumber>
    </recommendedName>
</protein>
<keyword evidence="12" id="KW-1185">Reference proteome</keyword>
<dbReference type="PROSITE" id="PS51471">
    <property type="entry name" value="FE2OG_OXY"/>
    <property type="match status" value="1"/>
</dbReference>
<dbReference type="GO" id="GO:0002238">
    <property type="term" value="P:response to molecule of fungal origin"/>
    <property type="evidence" value="ECO:0007669"/>
    <property type="project" value="UniProtKB-ARBA"/>
</dbReference>
<sequence length="355" mass="40519">MVASVNNSEHLNQSVRMEDEESSPDPPFEIKYKNLFDNSNDTQKSLPDISVIMEEHELPLIDLNRLSFGDFERDLCKKDIARASQEWGFFQVINHGISRDILEEMKREQVKLFKKPFNEKSNYKDLNFSAGSYRWGTPTATCLKQLSWSEAFHVSLNDILGSGGLNSLSTTMEQFATMVSELAQKLADILADELGRKSGFFKETCVPSTCYLRLNRYPSCPIYPRMFGIMPHTDSDFLTVLHQDNIGGLQLVKDGRWIAVKPNPEALIINIGDLFQAWSNNVYKSVEHRVVANALHERFSTAYFFCPSYDTVIQSGVEPGVYKSFSFGEYRKKVQEDVQIFGHKIGLPRFLVQSH</sequence>
<feature type="domain" description="Fe2OG dioxygenase" evidence="10">
    <location>
        <begin position="208"/>
        <end position="307"/>
    </location>
</feature>
<evidence type="ECO:0000256" key="3">
    <source>
        <dbReference type="ARBA" id="ARBA00023002"/>
    </source>
</evidence>
<dbReference type="Pfam" id="PF14226">
    <property type="entry name" value="DIOX_N"/>
    <property type="match status" value="1"/>
</dbReference>
<keyword evidence="4 8" id="KW-0408">Iron</keyword>
<dbReference type="EMBL" id="JBJXBP010000007">
    <property type="protein sequence ID" value="KAL3820669.1"/>
    <property type="molecule type" value="Genomic_DNA"/>
</dbReference>
<dbReference type="Proteomes" id="UP001634393">
    <property type="component" value="Unassembled WGS sequence"/>
</dbReference>
<comment type="caution">
    <text evidence="11">The sequence shown here is derived from an EMBL/GenBank/DDBJ whole genome shotgun (WGS) entry which is preliminary data.</text>
</comment>
<evidence type="ECO:0000256" key="2">
    <source>
        <dbReference type="ARBA" id="ARBA00022964"/>
    </source>
</evidence>
<gene>
    <name evidence="11" type="ORF">ACJIZ3_006574</name>
</gene>
<dbReference type="GO" id="GO:0009805">
    <property type="term" value="P:coumarin biosynthetic process"/>
    <property type="evidence" value="ECO:0007669"/>
    <property type="project" value="UniProtKB-ARBA"/>
</dbReference>
<comment type="similarity">
    <text evidence="6">Belongs to the iron/ascorbate-dependent oxidoreductase family. GA2OX subfamily.</text>
</comment>
<dbReference type="EC" id="1.14.11.13" evidence="7"/>
<dbReference type="AlphaFoldDB" id="A0ABD3S823"/>
<evidence type="ECO:0000313" key="11">
    <source>
        <dbReference type="EMBL" id="KAL3820669.1"/>
    </source>
</evidence>
<dbReference type="Gene3D" id="2.60.120.330">
    <property type="entry name" value="B-lactam Antibiotic, Isopenicillin N Synthase, Chain"/>
    <property type="match status" value="1"/>
</dbReference>
<accession>A0ABD3S823</accession>
<dbReference type="GO" id="GO:0009685">
    <property type="term" value="P:gibberellin metabolic process"/>
    <property type="evidence" value="ECO:0007669"/>
    <property type="project" value="UniProtKB-ARBA"/>
</dbReference>
<organism evidence="11 12">
    <name type="scientific">Penstemon smallii</name>
    <dbReference type="NCBI Taxonomy" id="265156"/>
    <lineage>
        <taxon>Eukaryota</taxon>
        <taxon>Viridiplantae</taxon>
        <taxon>Streptophyta</taxon>
        <taxon>Embryophyta</taxon>
        <taxon>Tracheophyta</taxon>
        <taxon>Spermatophyta</taxon>
        <taxon>Magnoliopsida</taxon>
        <taxon>eudicotyledons</taxon>
        <taxon>Gunneridae</taxon>
        <taxon>Pentapetalae</taxon>
        <taxon>asterids</taxon>
        <taxon>lamiids</taxon>
        <taxon>Lamiales</taxon>
        <taxon>Plantaginaceae</taxon>
        <taxon>Cheloneae</taxon>
        <taxon>Penstemon</taxon>
    </lineage>
</organism>
<evidence type="ECO:0000256" key="5">
    <source>
        <dbReference type="ARBA" id="ARBA00052204"/>
    </source>
</evidence>
<dbReference type="Pfam" id="PF03171">
    <property type="entry name" value="2OG-FeII_Oxy"/>
    <property type="match status" value="1"/>
</dbReference>
<dbReference type="InterPro" id="IPR026992">
    <property type="entry name" value="DIOX_N"/>
</dbReference>
<evidence type="ECO:0000256" key="9">
    <source>
        <dbReference type="SAM" id="MobiDB-lite"/>
    </source>
</evidence>
<reference evidence="11 12" key="1">
    <citation type="submission" date="2024-12" db="EMBL/GenBank/DDBJ databases">
        <title>The unique morphological basis and parallel evolutionary history of personate flowers in Penstemon.</title>
        <authorList>
            <person name="Depatie T.H."/>
            <person name="Wessinger C.A."/>
        </authorList>
    </citation>
    <scope>NUCLEOTIDE SEQUENCE [LARGE SCALE GENOMIC DNA]</scope>
    <source>
        <strain evidence="11">WTNN_2</strain>
        <tissue evidence="11">Leaf</tissue>
    </source>
</reference>
<dbReference type="InterPro" id="IPR005123">
    <property type="entry name" value="Oxoglu/Fe-dep_dioxygenase_dom"/>
</dbReference>
<evidence type="ECO:0000256" key="1">
    <source>
        <dbReference type="ARBA" id="ARBA00022723"/>
    </source>
</evidence>
<keyword evidence="3 8" id="KW-0560">Oxidoreductase</keyword>
<dbReference type="SUPFAM" id="SSF51197">
    <property type="entry name" value="Clavaminate synthase-like"/>
    <property type="match status" value="1"/>
</dbReference>
<evidence type="ECO:0000256" key="7">
    <source>
        <dbReference type="ARBA" id="ARBA00066708"/>
    </source>
</evidence>
<keyword evidence="1 8" id="KW-0479">Metal-binding</keyword>
<evidence type="ECO:0000259" key="10">
    <source>
        <dbReference type="PROSITE" id="PS51471"/>
    </source>
</evidence>
<dbReference type="FunFam" id="2.60.120.330:FF:000021">
    <property type="entry name" value="Gibberellin 2-beta-dioxygenase 8"/>
    <property type="match status" value="1"/>
</dbReference>
<feature type="compositionally biased region" description="Polar residues" evidence="9">
    <location>
        <begin position="1"/>
        <end position="15"/>
    </location>
</feature>
<evidence type="ECO:0000256" key="6">
    <source>
        <dbReference type="ARBA" id="ARBA00061282"/>
    </source>
</evidence>
<feature type="region of interest" description="Disordered" evidence="9">
    <location>
        <begin position="1"/>
        <end position="27"/>
    </location>
</feature>
<proteinExistence type="inferred from homology"/>
<evidence type="ECO:0000313" key="12">
    <source>
        <dbReference type="Proteomes" id="UP001634393"/>
    </source>
</evidence>
<dbReference type="GO" id="GO:0045543">
    <property type="term" value="F:gibberellin 2-beta-dioxygenase activity"/>
    <property type="evidence" value="ECO:0007669"/>
    <property type="project" value="UniProtKB-EC"/>
</dbReference>
<dbReference type="PANTHER" id="PTHR47990">
    <property type="entry name" value="2-OXOGLUTARATE (2OG) AND FE(II)-DEPENDENT OXYGENASE SUPERFAMILY PROTEIN-RELATED"/>
    <property type="match status" value="1"/>
</dbReference>
<comment type="catalytic activity">
    <reaction evidence="5">
        <text>gibberellin A1 + 2-oxoglutarate + O2 = gibberellin A8 + succinate + CO2</text>
        <dbReference type="Rhea" id="RHEA:15005"/>
        <dbReference type="ChEBI" id="CHEBI:15379"/>
        <dbReference type="ChEBI" id="CHEBI:16526"/>
        <dbReference type="ChEBI" id="CHEBI:16810"/>
        <dbReference type="ChEBI" id="CHEBI:30031"/>
        <dbReference type="ChEBI" id="CHEBI:58524"/>
        <dbReference type="ChEBI" id="CHEBI:58594"/>
        <dbReference type="EC" id="1.14.11.13"/>
    </reaction>
</comment>
<dbReference type="GO" id="GO:0046872">
    <property type="term" value="F:metal ion binding"/>
    <property type="evidence" value="ECO:0007669"/>
    <property type="project" value="UniProtKB-KW"/>
</dbReference>
<name>A0ABD3S823_9LAMI</name>
<evidence type="ECO:0000256" key="4">
    <source>
        <dbReference type="ARBA" id="ARBA00023004"/>
    </source>
</evidence>
<keyword evidence="2" id="KW-0223">Dioxygenase</keyword>
<dbReference type="InterPro" id="IPR044861">
    <property type="entry name" value="IPNS-like_FE2OG_OXY"/>
</dbReference>
<dbReference type="InterPro" id="IPR027443">
    <property type="entry name" value="IPNS-like_sf"/>
</dbReference>
<evidence type="ECO:0000256" key="8">
    <source>
        <dbReference type="RuleBase" id="RU003682"/>
    </source>
</evidence>
<dbReference type="InterPro" id="IPR050231">
    <property type="entry name" value="Iron_ascorbate_oxido_reductase"/>
</dbReference>